<dbReference type="EMBL" id="AP012292">
    <property type="protein sequence ID" value="BAL84474.1"/>
    <property type="molecule type" value="Genomic_DNA"/>
</dbReference>
<evidence type="ECO:0000256" key="3">
    <source>
        <dbReference type="ARBA" id="ARBA00023014"/>
    </source>
</evidence>
<evidence type="ECO:0000256" key="2">
    <source>
        <dbReference type="ARBA" id="ARBA00023004"/>
    </source>
</evidence>
<evidence type="ECO:0000313" key="6">
    <source>
        <dbReference type="Proteomes" id="UP000007887"/>
    </source>
</evidence>
<dbReference type="Proteomes" id="UP000007887">
    <property type="component" value="Chromosome"/>
</dbReference>
<dbReference type="eggNOG" id="COG1600">
    <property type="taxonomic scope" value="Bacteria"/>
</dbReference>
<dbReference type="SUPFAM" id="SSF54862">
    <property type="entry name" value="4Fe-4S ferredoxins"/>
    <property type="match status" value="1"/>
</dbReference>
<dbReference type="GO" id="GO:0051536">
    <property type="term" value="F:iron-sulfur cluster binding"/>
    <property type="evidence" value="ECO:0007669"/>
    <property type="project" value="UniProtKB-KW"/>
</dbReference>
<accession>I0GUN7</accession>
<dbReference type="PROSITE" id="PS51379">
    <property type="entry name" value="4FE4S_FER_2"/>
    <property type="match status" value="1"/>
</dbReference>
<organism evidence="5 6">
    <name type="scientific">Selenomonas ruminantium subsp. lactilytica (strain NBRC 103574 / TAM6421)</name>
    <dbReference type="NCBI Taxonomy" id="927704"/>
    <lineage>
        <taxon>Bacteria</taxon>
        <taxon>Bacillati</taxon>
        <taxon>Bacillota</taxon>
        <taxon>Negativicutes</taxon>
        <taxon>Selenomonadales</taxon>
        <taxon>Selenomonadaceae</taxon>
        <taxon>Selenomonas</taxon>
    </lineage>
</organism>
<gene>
    <name evidence="5" type="ordered locus">SELR_27660</name>
</gene>
<dbReference type="InterPro" id="IPR017896">
    <property type="entry name" value="4Fe4S_Fe-S-bd"/>
</dbReference>
<keyword evidence="3" id="KW-0411">Iron-sulfur</keyword>
<evidence type="ECO:0000256" key="1">
    <source>
        <dbReference type="ARBA" id="ARBA00022723"/>
    </source>
</evidence>
<dbReference type="InterPro" id="IPR017900">
    <property type="entry name" value="4Fe4S_Fe_S_CS"/>
</dbReference>
<feature type="domain" description="4Fe-4S ferredoxin-type" evidence="4">
    <location>
        <begin position="195"/>
        <end position="224"/>
    </location>
</feature>
<dbReference type="Gene3D" id="3.30.70.20">
    <property type="match status" value="1"/>
</dbReference>
<dbReference type="GO" id="GO:0046872">
    <property type="term" value="F:metal ion binding"/>
    <property type="evidence" value="ECO:0007669"/>
    <property type="project" value="UniProtKB-KW"/>
</dbReference>
<proteinExistence type="predicted"/>
<dbReference type="HOGENOM" id="CLU_081793_0_0_9"/>
<dbReference type="PATRIC" id="fig|927704.6.peg.2854"/>
<dbReference type="PANTHER" id="PTHR42827:SF1">
    <property type="entry name" value="IRON-SULFUR CLUSTER-BINDING PROTEIN"/>
    <property type="match status" value="1"/>
</dbReference>
<keyword evidence="1" id="KW-0479">Metal-binding</keyword>
<dbReference type="KEGG" id="sri:SELR_27660"/>
<evidence type="ECO:0000313" key="5">
    <source>
        <dbReference type="EMBL" id="BAL84474.1"/>
    </source>
</evidence>
<protein>
    <recommendedName>
        <fullName evidence="4">4Fe-4S ferredoxin-type domain-containing protein</fullName>
    </recommendedName>
</protein>
<evidence type="ECO:0000259" key="4">
    <source>
        <dbReference type="PROSITE" id="PS51379"/>
    </source>
</evidence>
<keyword evidence="2" id="KW-0408">Iron</keyword>
<dbReference type="PROSITE" id="PS00198">
    <property type="entry name" value="4FE4S_FER_1"/>
    <property type="match status" value="1"/>
</dbReference>
<dbReference type="Pfam" id="PF12838">
    <property type="entry name" value="Fer4_7"/>
    <property type="match status" value="1"/>
</dbReference>
<sequence>MQVHSVRSLRLLFQPIRKNTDGMYGDDMETKQKAALKAKLKRRAKTLGMNLFGVASVERWEEQPHTPPAYWPQNIWPWARRVIVLGVQIYPSMLETTPSVVYSELYNTTNRFLDEAAYRLANFLNEEGYRAHFFPRDCYGDISVLVKKPEAAFSQVLAGLYAGLGTIGMNHTLLTKEYGPRVRLVSVITDAEIPADRMVKKELCLGCGACMRRCPMQAFTPVKGQIIARMDKFKCAGYHQKIKNEYRYPCGLCTAACPVGADKKRWGSKAVSAAGIEHCQDFGSKNAVANL</sequence>
<reference evidence="5 6" key="1">
    <citation type="submission" date="2011-10" db="EMBL/GenBank/DDBJ databases">
        <title>Whole genome sequence of Selenomonas ruminantium subsp. lactilytica TAM6421.</title>
        <authorList>
            <person name="Oguchi A."/>
            <person name="Ankai A."/>
            <person name="Kaneko J."/>
            <person name="Yamada-Narita S."/>
            <person name="Fukui S."/>
            <person name="Takahashi M."/>
            <person name="Onodera T."/>
            <person name="Kojima S."/>
            <person name="Fushimi T."/>
            <person name="Abe N."/>
            <person name="Kamio Y."/>
            <person name="Yamazaki S."/>
            <person name="Fujita N."/>
        </authorList>
    </citation>
    <scope>NUCLEOTIDE SEQUENCE [LARGE SCALE GENOMIC DNA]</scope>
    <source>
        <strain evidence="6">NBRC 103574 / TAM6421</strain>
    </source>
</reference>
<dbReference type="AlphaFoldDB" id="I0GUN7"/>
<dbReference type="PANTHER" id="PTHR42827">
    <property type="entry name" value="IRON-SULFUR CLUSTER-BINDING PROTEIN-RELATED"/>
    <property type="match status" value="1"/>
</dbReference>
<name>I0GUN7_SELRL</name>